<protein>
    <recommendedName>
        <fullName evidence="4">Brr2 N-terminal helicase PWI domain-containing protein</fullName>
    </recommendedName>
</protein>
<sequence length="305" mass="35220">MFTSEKSSFCWMALMLLLQSCDIFAFVNPAASMAGYQYTATSPGKMIIVKSLVEMQAQSRKDDVDDNVHRNKRPSRKKSKKSSRSSDITARPKHKKSKKNSRSFGQRKKSSNQTNNHPKSKNPISSNMSVQKALDKIDHLFQNENNCDKLNDAKSCLKNMLLRTINEDADECTHKELDSILEAKLQRMNKLEVIGLLNVLRDDEYQMLEKSPSGPIPEFSRRGDSPSNYRERDNYNQDNNGDNNDSIMNSRDSHQSNGDSYIKNSDYNNDSRQQTLFWWDDKPHKDDHYYGYELGNKYNNAYKNN</sequence>
<name>A0A7S1ZKL4_9STRA</name>
<feature type="region of interest" description="Disordered" evidence="1">
    <location>
        <begin position="208"/>
        <end position="268"/>
    </location>
</feature>
<accession>A0A7S1ZKL4</accession>
<dbReference type="PROSITE" id="PS51257">
    <property type="entry name" value="PROKAR_LIPOPROTEIN"/>
    <property type="match status" value="1"/>
</dbReference>
<feature type="compositionally biased region" description="Polar residues" evidence="1">
    <location>
        <begin position="111"/>
        <end position="128"/>
    </location>
</feature>
<feature type="chain" id="PRO_5030555545" description="Brr2 N-terminal helicase PWI domain-containing protein" evidence="2">
    <location>
        <begin position="26"/>
        <end position="305"/>
    </location>
</feature>
<evidence type="ECO:0008006" key="4">
    <source>
        <dbReference type="Google" id="ProtNLM"/>
    </source>
</evidence>
<feature type="compositionally biased region" description="Basic and acidic residues" evidence="1">
    <location>
        <begin position="59"/>
        <end position="69"/>
    </location>
</feature>
<reference evidence="3" key="1">
    <citation type="submission" date="2021-01" db="EMBL/GenBank/DDBJ databases">
        <authorList>
            <person name="Corre E."/>
            <person name="Pelletier E."/>
            <person name="Niang G."/>
            <person name="Scheremetjew M."/>
            <person name="Finn R."/>
            <person name="Kale V."/>
            <person name="Holt S."/>
            <person name="Cochrane G."/>
            <person name="Meng A."/>
            <person name="Brown T."/>
            <person name="Cohen L."/>
        </authorList>
    </citation>
    <scope>NUCLEOTIDE SEQUENCE</scope>
    <source>
        <strain evidence="3">Pop2</strain>
    </source>
</reference>
<proteinExistence type="predicted"/>
<feature type="compositionally biased region" description="Polar residues" evidence="1">
    <location>
        <begin position="246"/>
        <end position="268"/>
    </location>
</feature>
<evidence type="ECO:0000313" key="3">
    <source>
        <dbReference type="EMBL" id="CAD9342019.1"/>
    </source>
</evidence>
<feature type="region of interest" description="Disordered" evidence="1">
    <location>
        <begin position="58"/>
        <end position="128"/>
    </location>
</feature>
<organism evidence="3">
    <name type="scientific">Ditylum brightwellii</name>
    <dbReference type="NCBI Taxonomy" id="49249"/>
    <lineage>
        <taxon>Eukaryota</taxon>
        <taxon>Sar</taxon>
        <taxon>Stramenopiles</taxon>
        <taxon>Ochrophyta</taxon>
        <taxon>Bacillariophyta</taxon>
        <taxon>Mediophyceae</taxon>
        <taxon>Lithodesmiophycidae</taxon>
        <taxon>Lithodesmiales</taxon>
        <taxon>Lithodesmiaceae</taxon>
        <taxon>Ditylum</taxon>
    </lineage>
</organism>
<dbReference type="AlphaFoldDB" id="A0A7S1ZKL4"/>
<feature type="signal peptide" evidence="2">
    <location>
        <begin position="1"/>
        <end position="25"/>
    </location>
</feature>
<evidence type="ECO:0000256" key="2">
    <source>
        <dbReference type="SAM" id="SignalP"/>
    </source>
</evidence>
<feature type="compositionally biased region" description="Basic residues" evidence="1">
    <location>
        <begin position="91"/>
        <end position="110"/>
    </location>
</feature>
<feature type="compositionally biased region" description="Basic and acidic residues" evidence="1">
    <location>
        <begin position="219"/>
        <end position="235"/>
    </location>
</feature>
<keyword evidence="2" id="KW-0732">Signal</keyword>
<feature type="compositionally biased region" description="Low complexity" evidence="1">
    <location>
        <begin position="236"/>
        <end position="245"/>
    </location>
</feature>
<evidence type="ECO:0000256" key="1">
    <source>
        <dbReference type="SAM" id="MobiDB-lite"/>
    </source>
</evidence>
<feature type="compositionally biased region" description="Basic residues" evidence="1">
    <location>
        <begin position="70"/>
        <end position="83"/>
    </location>
</feature>
<dbReference type="EMBL" id="HBGN01026558">
    <property type="protein sequence ID" value="CAD9342019.1"/>
    <property type="molecule type" value="Transcribed_RNA"/>
</dbReference>
<gene>
    <name evidence="3" type="ORF">DBRI1063_LOCUS17093</name>
</gene>